<keyword evidence="7" id="KW-0625">Polysaccharide transport</keyword>
<evidence type="ECO:0000256" key="9">
    <source>
        <dbReference type="RuleBase" id="RU361157"/>
    </source>
</evidence>
<keyword evidence="3 9" id="KW-0813">Transport</keyword>
<evidence type="ECO:0000256" key="6">
    <source>
        <dbReference type="ARBA" id="ARBA00022989"/>
    </source>
</evidence>
<dbReference type="AlphaFoldDB" id="A0A935JZA3"/>
<evidence type="ECO:0000256" key="2">
    <source>
        <dbReference type="ARBA" id="ARBA00007783"/>
    </source>
</evidence>
<sequence length="269" mass="29688">MRQIFSPFLSPFRFAPILLQFVRRDILGRYRGSLLGIGWAFVTPILMLGVYTFVFVGVFRARWPGAEDGSGVTFALQLFAGLMVFNLFAEVTAQAPNLILSQPNLVKKVVFPLEILPFVALGSGLFHLMLSLSVLLVGALLVNHGLPWTVLLLPLVLLPLLPLLLGIGWFFAALGVFVRDIAQVISLAINLLMFLSPIFYSTKSLSPSIQSWMFLNPLAPVIENVRLVVFVGEMPDWSHWALSLGVSLLGALLGSAFFQATRREFSDVL</sequence>
<comment type="subcellular location">
    <subcellularLocation>
        <location evidence="9">Cell inner membrane</location>
        <topology evidence="9">Multi-pass membrane protein</topology>
    </subcellularLocation>
    <subcellularLocation>
        <location evidence="1">Cell membrane</location>
        <topology evidence="1">Multi-pass membrane protein</topology>
    </subcellularLocation>
</comment>
<dbReference type="PANTHER" id="PTHR30413">
    <property type="entry name" value="INNER MEMBRANE TRANSPORT PERMEASE"/>
    <property type="match status" value="1"/>
</dbReference>
<evidence type="ECO:0000256" key="4">
    <source>
        <dbReference type="ARBA" id="ARBA00022475"/>
    </source>
</evidence>
<evidence type="ECO:0000259" key="10">
    <source>
        <dbReference type="PROSITE" id="PS51012"/>
    </source>
</evidence>
<dbReference type="Pfam" id="PF01061">
    <property type="entry name" value="ABC2_membrane"/>
    <property type="match status" value="1"/>
</dbReference>
<dbReference type="GO" id="GO:0015920">
    <property type="term" value="P:lipopolysaccharide transport"/>
    <property type="evidence" value="ECO:0007669"/>
    <property type="project" value="TreeGrafter"/>
</dbReference>
<proteinExistence type="inferred from homology"/>
<gene>
    <name evidence="11" type="ORF">IPJ38_13770</name>
</gene>
<keyword evidence="7" id="KW-0762">Sugar transport</keyword>
<feature type="transmembrane region" description="Helical" evidence="9">
    <location>
        <begin position="34"/>
        <end position="59"/>
    </location>
</feature>
<dbReference type="InterPro" id="IPR047817">
    <property type="entry name" value="ABC2_TM_bact-type"/>
</dbReference>
<comment type="similarity">
    <text evidence="2 9">Belongs to the ABC-2 integral membrane protein family.</text>
</comment>
<comment type="caution">
    <text evidence="11">The sequence shown here is derived from an EMBL/GenBank/DDBJ whole genome shotgun (WGS) entry which is preliminary data.</text>
</comment>
<organism evidence="11 12">
    <name type="scientific">Candidatus Dechloromonas phosphorivorans</name>
    <dbReference type="NCBI Taxonomy" id="2899244"/>
    <lineage>
        <taxon>Bacteria</taxon>
        <taxon>Pseudomonadati</taxon>
        <taxon>Pseudomonadota</taxon>
        <taxon>Betaproteobacteria</taxon>
        <taxon>Rhodocyclales</taxon>
        <taxon>Azonexaceae</taxon>
        <taxon>Dechloromonas</taxon>
    </lineage>
</organism>
<evidence type="ECO:0000256" key="7">
    <source>
        <dbReference type="ARBA" id="ARBA00023047"/>
    </source>
</evidence>
<feature type="transmembrane region" description="Helical" evidence="9">
    <location>
        <begin position="181"/>
        <end position="200"/>
    </location>
</feature>
<dbReference type="PANTHER" id="PTHR30413:SF10">
    <property type="entry name" value="CAPSULE POLYSACCHARIDE EXPORT INNER-MEMBRANE PROTEIN CTRC"/>
    <property type="match status" value="1"/>
</dbReference>
<dbReference type="GO" id="GO:0015774">
    <property type="term" value="P:polysaccharide transport"/>
    <property type="evidence" value="ECO:0007669"/>
    <property type="project" value="UniProtKB-KW"/>
</dbReference>
<dbReference type="Proteomes" id="UP000739411">
    <property type="component" value="Unassembled WGS sequence"/>
</dbReference>
<accession>A0A935JZA3</accession>
<evidence type="ECO:0000313" key="12">
    <source>
        <dbReference type="Proteomes" id="UP000739411"/>
    </source>
</evidence>
<protein>
    <recommendedName>
        <fullName evidence="9">Transport permease protein</fullName>
    </recommendedName>
</protein>
<keyword evidence="5 9" id="KW-0812">Transmembrane</keyword>
<evidence type="ECO:0000256" key="3">
    <source>
        <dbReference type="ARBA" id="ARBA00022448"/>
    </source>
</evidence>
<dbReference type="InterPro" id="IPR013525">
    <property type="entry name" value="ABC2_TM"/>
</dbReference>
<reference evidence="11 12" key="1">
    <citation type="submission" date="2020-10" db="EMBL/GenBank/DDBJ databases">
        <title>Connecting structure to function with the recovery of over 1000 high-quality activated sludge metagenome-assembled genomes encoding full-length rRNA genes using long-read sequencing.</title>
        <authorList>
            <person name="Singleton C.M."/>
            <person name="Petriglieri F."/>
            <person name="Kristensen J.M."/>
            <person name="Kirkegaard R.H."/>
            <person name="Michaelsen T.Y."/>
            <person name="Andersen M.H."/>
            <person name="Karst S.M."/>
            <person name="Dueholm M.S."/>
            <person name="Nielsen P.H."/>
            <person name="Albertsen M."/>
        </authorList>
    </citation>
    <scope>NUCLEOTIDE SEQUENCE [LARGE SCALE GENOMIC DNA]</scope>
    <source>
        <strain evidence="11">EsbW_18-Q3-R4-48_BATAC.463</strain>
    </source>
</reference>
<dbReference type="PROSITE" id="PS51012">
    <property type="entry name" value="ABC_TM2"/>
    <property type="match status" value="1"/>
</dbReference>
<keyword evidence="6 9" id="KW-1133">Transmembrane helix</keyword>
<evidence type="ECO:0000256" key="1">
    <source>
        <dbReference type="ARBA" id="ARBA00004651"/>
    </source>
</evidence>
<feature type="transmembrane region" description="Helical" evidence="9">
    <location>
        <begin position="237"/>
        <end position="258"/>
    </location>
</feature>
<keyword evidence="8 9" id="KW-0472">Membrane</keyword>
<dbReference type="EMBL" id="JADJMS010000030">
    <property type="protein sequence ID" value="MBK7416020.1"/>
    <property type="molecule type" value="Genomic_DNA"/>
</dbReference>
<evidence type="ECO:0000313" key="11">
    <source>
        <dbReference type="EMBL" id="MBK7416020.1"/>
    </source>
</evidence>
<name>A0A935JZA3_9RHOO</name>
<evidence type="ECO:0000256" key="8">
    <source>
        <dbReference type="ARBA" id="ARBA00023136"/>
    </source>
</evidence>
<keyword evidence="4 9" id="KW-1003">Cell membrane</keyword>
<feature type="transmembrane region" description="Helical" evidence="9">
    <location>
        <begin position="115"/>
        <end position="142"/>
    </location>
</feature>
<dbReference type="GO" id="GO:0005886">
    <property type="term" value="C:plasma membrane"/>
    <property type="evidence" value="ECO:0007669"/>
    <property type="project" value="UniProtKB-SubCell"/>
</dbReference>
<evidence type="ECO:0000256" key="5">
    <source>
        <dbReference type="ARBA" id="ARBA00022692"/>
    </source>
</evidence>
<feature type="domain" description="ABC transmembrane type-2" evidence="10">
    <location>
        <begin position="35"/>
        <end position="261"/>
    </location>
</feature>
<feature type="transmembrane region" description="Helical" evidence="9">
    <location>
        <begin position="71"/>
        <end position="95"/>
    </location>
</feature>
<dbReference type="GO" id="GO:0140359">
    <property type="term" value="F:ABC-type transporter activity"/>
    <property type="evidence" value="ECO:0007669"/>
    <property type="project" value="InterPro"/>
</dbReference>
<feature type="transmembrane region" description="Helical" evidence="9">
    <location>
        <begin position="149"/>
        <end position="175"/>
    </location>
</feature>